<keyword evidence="1" id="KW-0472">Membrane</keyword>
<dbReference type="RefSeq" id="WP_097044724.1">
    <property type="nucleotide sequence ID" value="NZ_OBEH01000001.1"/>
</dbReference>
<evidence type="ECO:0000313" key="2">
    <source>
        <dbReference type="EMBL" id="SNY95428.1"/>
    </source>
</evidence>
<proteinExistence type="predicted"/>
<feature type="transmembrane region" description="Helical" evidence="1">
    <location>
        <begin position="231"/>
        <end position="253"/>
    </location>
</feature>
<dbReference type="Proteomes" id="UP000219048">
    <property type="component" value="Unassembled WGS sequence"/>
</dbReference>
<feature type="transmembrane region" description="Helical" evidence="1">
    <location>
        <begin position="193"/>
        <end position="219"/>
    </location>
</feature>
<feature type="transmembrane region" description="Helical" evidence="1">
    <location>
        <begin position="450"/>
        <end position="470"/>
    </location>
</feature>
<accession>A0A285ME91</accession>
<dbReference type="InterPro" id="IPR021913">
    <property type="entry name" value="DUF3526"/>
</dbReference>
<keyword evidence="1" id="KW-0812">Transmembrane</keyword>
<evidence type="ECO:0000256" key="1">
    <source>
        <dbReference type="SAM" id="Phobius"/>
    </source>
</evidence>
<gene>
    <name evidence="2" type="ORF">SAMN06265377_1097</name>
</gene>
<organism evidence="2 3">
    <name type="scientific">Flagellimonas pacifica</name>
    <dbReference type="NCBI Taxonomy" id="1247520"/>
    <lineage>
        <taxon>Bacteria</taxon>
        <taxon>Pseudomonadati</taxon>
        <taxon>Bacteroidota</taxon>
        <taxon>Flavobacteriia</taxon>
        <taxon>Flavobacteriales</taxon>
        <taxon>Flavobacteriaceae</taxon>
        <taxon>Flagellimonas</taxon>
    </lineage>
</organism>
<dbReference type="PANTHER" id="PTHR43471">
    <property type="entry name" value="ABC TRANSPORTER PERMEASE"/>
    <property type="match status" value="1"/>
</dbReference>
<keyword evidence="1" id="KW-1133">Transmembrane helix</keyword>
<feature type="transmembrane region" description="Helical" evidence="1">
    <location>
        <begin position="150"/>
        <end position="172"/>
    </location>
</feature>
<reference evidence="3" key="1">
    <citation type="submission" date="2017-09" db="EMBL/GenBank/DDBJ databases">
        <authorList>
            <person name="Varghese N."/>
            <person name="Submissions S."/>
        </authorList>
    </citation>
    <scope>NUCLEOTIDE SEQUENCE [LARGE SCALE GENOMIC DNA]</scope>
    <source>
        <strain evidence="3">DSM 25885</strain>
    </source>
</reference>
<protein>
    <submittedName>
        <fullName evidence="2">ABC-2 type transport system permease protein</fullName>
    </submittedName>
</protein>
<evidence type="ECO:0000313" key="3">
    <source>
        <dbReference type="Proteomes" id="UP000219048"/>
    </source>
</evidence>
<dbReference type="AlphaFoldDB" id="A0A285ME91"/>
<feature type="transmembrane region" description="Helical" evidence="1">
    <location>
        <begin position="260"/>
        <end position="281"/>
    </location>
</feature>
<feature type="transmembrane region" description="Helical" evidence="1">
    <location>
        <begin position="21"/>
        <end position="40"/>
    </location>
</feature>
<keyword evidence="3" id="KW-1185">Reference proteome</keyword>
<name>A0A285ME91_9FLAO</name>
<dbReference type="OrthoDB" id="6016419at2"/>
<sequence length="478" mass="55758">MDKVTKTIIRYEWASFVRNKFQLLLLAIIFLFGMYAIYYGTSVVEEQQKTIADVQIIEEDEFHQYQVSFDEELNSVDAKRKRDIASDPSYAWFRHGYHAVLPPHKYAALAIGQRDLHPYYHRLTGMSLYYQLFENEIANPVKLYVGNFDLSFVLIYLLPLLIIAFTFGLYSIEKESGVLALLRIQSISIRKIIAIRLLFYFMLITGFALLISLIGLLVSGNMFADENLLAALLWLVGVILYSAFWFGLMFLIISFFKSSAFNAICAAGCWLLFLLVIPAILNVWMTTKFPVDTIHLAELTRRTGLENENDEKERAEVLSEFLKYNPQYKGSDSLFHNNEYAKVYAAFTTLKDSHSKKDVDAYSQLISKRNQWVNQFLWINPAVNMQDAFALISKTDLNTFLNYQFALTTFHKKITSFYFEKLFWDKPITQEDYSKRPIFKMKENDQRWNMVLYSFLKIVIITFLFGIMGFKKMKKVTN</sequence>
<dbReference type="EMBL" id="OBEH01000001">
    <property type="protein sequence ID" value="SNY95428.1"/>
    <property type="molecule type" value="Genomic_DNA"/>
</dbReference>
<dbReference type="Pfam" id="PF12040">
    <property type="entry name" value="DUF3526"/>
    <property type="match status" value="1"/>
</dbReference>
<dbReference type="PANTHER" id="PTHR43471:SF14">
    <property type="entry name" value="ABC-2 TYPE TRANSPORT SYSTEM PERMEASE PROTEIN"/>
    <property type="match status" value="1"/>
</dbReference>